<evidence type="ECO:0000259" key="2">
    <source>
        <dbReference type="Pfam" id="PF22708"/>
    </source>
</evidence>
<dbReference type="InterPro" id="IPR054427">
    <property type="entry name" value="S1CSD-TOTE-2"/>
</dbReference>
<protein>
    <recommendedName>
        <fullName evidence="4">Tetratricopeptide repeat protein</fullName>
    </recommendedName>
</protein>
<reference evidence="3" key="2">
    <citation type="submission" date="2019-12" db="EMBL/GenBank/DDBJ databases">
        <authorList>
            <consortium name="NCBI Pathogen Detection Project"/>
        </authorList>
    </citation>
    <scope>NUCLEOTIDE SEQUENCE</scope>
    <source>
        <strain evidence="3">1930</strain>
    </source>
</reference>
<gene>
    <name evidence="3" type="ORF">I7278_03205</name>
</gene>
<evidence type="ECO:0008006" key="4">
    <source>
        <dbReference type="Google" id="ProtNLM"/>
    </source>
</evidence>
<organism evidence="3">
    <name type="scientific">Vibrio parahaemolyticus</name>
    <dbReference type="NCBI Taxonomy" id="670"/>
    <lineage>
        <taxon>Bacteria</taxon>
        <taxon>Pseudomonadati</taxon>
        <taxon>Pseudomonadota</taxon>
        <taxon>Gammaproteobacteria</taxon>
        <taxon>Vibrionales</taxon>
        <taxon>Vibrionaceae</taxon>
        <taxon>Vibrio</taxon>
    </lineage>
</organism>
<evidence type="ECO:0000313" key="3">
    <source>
        <dbReference type="EMBL" id="HAS6675814.1"/>
    </source>
</evidence>
<accession>A0A8H9JVN2</accession>
<dbReference type="Gene3D" id="1.25.40.10">
    <property type="entry name" value="Tetratricopeptide repeat domain"/>
    <property type="match status" value="1"/>
</dbReference>
<dbReference type="Pfam" id="PF22860">
    <property type="entry name" value="DUF7017"/>
    <property type="match status" value="1"/>
</dbReference>
<proteinExistence type="predicted"/>
<dbReference type="Pfam" id="PF22707">
    <property type="entry name" value="S1CSD-TOTE-2"/>
    <property type="match status" value="1"/>
</dbReference>
<evidence type="ECO:0000259" key="1">
    <source>
        <dbReference type="Pfam" id="PF22707"/>
    </source>
</evidence>
<feature type="domain" description="TOTE conflict systems S1/CSD-like" evidence="2">
    <location>
        <begin position="489"/>
        <end position="553"/>
    </location>
</feature>
<dbReference type="EMBL" id="DACQKT010000001">
    <property type="protein sequence ID" value="HAS6675814.1"/>
    <property type="molecule type" value="Genomic_DNA"/>
</dbReference>
<dbReference type="InterPro" id="IPR054426">
    <property type="entry name" value="S1CSD-TOTE-1"/>
</dbReference>
<comment type="caution">
    <text evidence="3">The sequence shown here is derived from an EMBL/GenBank/DDBJ whole genome shotgun (WGS) entry which is preliminary data.</text>
</comment>
<dbReference type="InterPro" id="IPR011990">
    <property type="entry name" value="TPR-like_helical_dom_sf"/>
</dbReference>
<dbReference type="InterPro" id="IPR054283">
    <property type="entry name" value="DUF7017"/>
</dbReference>
<feature type="domain" description="TOTE conflict systems S1/CSD-like" evidence="1">
    <location>
        <begin position="569"/>
        <end position="628"/>
    </location>
</feature>
<dbReference type="Pfam" id="PF22708">
    <property type="entry name" value="S1CSD-TOTE-1"/>
    <property type="match status" value="1"/>
</dbReference>
<dbReference type="AlphaFoldDB" id="A0A8H9JVN2"/>
<name>A0A8H9JVN2_VIBPH</name>
<sequence>MITSRDVFSTRKEGKLDEAYKMAIELINKPDNDEWDIKAFAWCVIDLIKRDAQSGKSENIHHYSDQLRNLNIDASDKILTDQREYALRLSNPNGQEILEAKSLSKKGDHHGALNLYKRIYNNGDQSIDVQTGLAWELYRVAKGMTEQTPVNFNGAKRFINDYFKLNTEKPSLLHTCILQLADKIAKEGKLNMGAFARIWGLENLRPEDYDPYISDDGNSYPSLAERVIQHASKDSFTNDAYEELIYLLPYINVCINRYPDNIWLKLSKARALMATKQSNEAFSYGLEVVKNKINDYWAWELLGDIHQSNSLDLAMSCYCKALLCSKDINFVGKVKIKLAELLSKNGLASEAKLEVDQLVNYRSENNQKIPESAEILMRSTWYQGAISSKSNHQLYLDKATHAEELLYSDLPWINAVLGDTFIIEGKKDQVKRKLYVQSSSIPVEVTIPESKLTFNVGKPGDALKIKGELDKENRFQVYSIENRTSNEDWDIFEEQIGIVDHVNTNKRLIHFMISRTIDGVINFSDLPEEFKEGDAIALRLAKFTSRQGTRYRVLTSSRTTKPIPSSILKPFSDDVREENGMGFTDDGIFIPPPLIRENSINDGDFVTGYAVLNYNKKRSEWGWKAISILEAKSNADD</sequence>
<dbReference type="SUPFAM" id="SSF48452">
    <property type="entry name" value="TPR-like"/>
    <property type="match status" value="1"/>
</dbReference>
<reference evidence="3" key="1">
    <citation type="journal article" date="2018" name="Genome Biol.">
        <title>SKESA: strategic k-mer extension for scrupulous assemblies.</title>
        <authorList>
            <person name="Souvorov A."/>
            <person name="Agarwala R."/>
            <person name="Lipman D.J."/>
        </authorList>
    </citation>
    <scope>NUCLEOTIDE SEQUENCE</scope>
    <source>
        <strain evidence="3">1930</strain>
    </source>
</reference>
<dbReference type="Proteomes" id="UP000856022">
    <property type="component" value="Unassembled WGS sequence"/>
</dbReference>